<dbReference type="EC" id="4.2.1.103" evidence="2"/>
<dbReference type="InterPro" id="IPR052158">
    <property type="entry name" value="INH-QAR"/>
</dbReference>
<dbReference type="PANTHER" id="PTHR43130">
    <property type="entry name" value="ARAC-FAMILY TRANSCRIPTIONAL REGULATOR"/>
    <property type="match status" value="1"/>
</dbReference>
<dbReference type="Proteomes" id="UP000679725">
    <property type="component" value="Unassembled WGS sequence"/>
</dbReference>
<accession>A0ABM8UYL1</accession>
<dbReference type="InterPro" id="IPR029062">
    <property type="entry name" value="Class_I_gatase-like"/>
</dbReference>
<proteinExistence type="predicted"/>
<reference evidence="2 3" key="1">
    <citation type="submission" date="2021-04" db="EMBL/GenBank/DDBJ databases">
        <authorList>
            <person name="Rodrigo-Torres L."/>
            <person name="Arahal R. D."/>
            <person name="Lucena T."/>
        </authorList>
    </citation>
    <scope>NUCLEOTIDE SEQUENCE [LARGE SCALE GENOMIC DNA]</scope>
    <source>
        <strain evidence="2 3">CECT 9623</strain>
    </source>
</reference>
<evidence type="ECO:0000313" key="3">
    <source>
        <dbReference type="Proteomes" id="UP000679725"/>
    </source>
</evidence>
<organism evidence="2 3">
    <name type="scientific">Dyadobacter linearis</name>
    <dbReference type="NCBI Taxonomy" id="2823330"/>
    <lineage>
        <taxon>Bacteria</taxon>
        <taxon>Pseudomonadati</taxon>
        <taxon>Bacteroidota</taxon>
        <taxon>Cytophagia</taxon>
        <taxon>Cytophagales</taxon>
        <taxon>Spirosomataceae</taxon>
        <taxon>Dyadobacter</taxon>
    </lineage>
</organism>
<evidence type="ECO:0000313" key="2">
    <source>
        <dbReference type="EMBL" id="CAG5074768.1"/>
    </source>
</evidence>
<dbReference type="InterPro" id="IPR002818">
    <property type="entry name" value="DJ-1/PfpI"/>
</dbReference>
<feature type="domain" description="DJ-1/PfpI" evidence="1">
    <location>
        <begin position="1"/>
        <end position="161"/>
    </location>
</feature>
<comment type="caution">
    <text evidence="2">The sequence shown here is derived from an EMBL/GenBank/DDBJ whole genome shotgun (WGS) entry which is preliminary data.</text>
</comment>
<dbReference type="RefSeq" id="WP_215236677.1">
    <property type="nucleotide sequence ID" value="NZ_CAJRAU010000014.1"/>
</dbReference>
<dbReference type="EMBL" id="CAJRAU010000014">
    <property type="protein sequence ID" value="CAG5074768.1"/>
    <property type="molecule type" value="Genomic_DNA"/>
</dbReference>
<dbReference type="Gene3D" id="3.40.50.880">
    <property type="match status" value="1"/>
</dbReference>
<keyword evidence="2" id="KW-0456">Lyase</keyword>
<dbReference type="SUPFAM" id="SSF52317">
    <property type="entry name" value="Class I glutamine amidotransferase-like"/>
    <property type="match status" value="1"/>
</dbReference>
<sequence length="193" mass="21099">MKIGILLYDQVTALDIFGPLDILARVKDWDIKVVACTPGRIDIGNGLFVEPSSVLTKESEFDVLLIPGGRGHAKFHDDINSMEIIRAVCGKSRFILTVCTGSIILGSCGLLEGIRATTNRAAFQSLERLGAIVVNERIVEDGNVFSCGGVTAGIDLAFYFINKIEGADEARRIQLLVEYNPAPLYDYKSLEMM</sequence>
<dbReference type="Pfam" id="PF01965">
    <property type="entry name" value="DJ-1_PfpI"/>
    <property type="match status" value="1"/>
</dbReference>
<dbReference type="CDD" id="cd03139">
    <property type="entry name" value="GATase1_PfpI_2"/>
    <property type="match status" value="1"/>
</dbReference>
<dbReference type="PANTHER" id="PTHR43130:SF2">
    <property type="entry name" value="DJ-1_PFPI DOMAIN-CONTAINING PROTEIN"/>
    <property type="match status" value="1"/>
</dbReference>
<protein>
    <submittedName>
        <fullName evidence="2">Isonitrile hydratase</fullName>
        <ecNumber evidence="2">4.2.1.103</ecNumber>
    </submittedName>
</protein>
<evidence type="ECO:0000259" key="1">
    <source>
        <dbReference type="Pfam" id="PF01965"/>
    </source>
</evidence>
<name>A0ABM8UYL1_9BACT</name>
<keyword evidence="3" id="KW-1185">Reference proteome</keyword>
<dbReference type="GO" id="GO:0050549">
    <property type="term" value="F:cyclohexyl-isocyanide hydratase activity"/>
    <property type="evidence" value="ECO:0007669"/>
    <property type="project" value="UniProtKB-EC"/>
</dbReference>
<gene>
    <name evidence="2" type="primary">inhA</name>
    <name evidence="2" type="ORF">DYBT9623_05456</name>
</gene>